<organism evidence="2 3">
    <name type="scientific">Alicyclobacillus acidoterrestris (strain ATCC 49025 / DSM 3922 / CIP 106132 / NCIMB 13137 / GD3B)</name>
    <dbReference type="NCBI Taxonomy" id="1356854"/>
    <lineage>
        <taxon>Bacteria</taxon>
        <taxon>Bacillati</taxon>
        <taxon>Bacillota</taxon>
        <taxon>Bacilli</taxon>
        <taxon>Bacillales</taxon>
        <taxon>Alicyclobacillaceae</taxon>
        <taxon>Alicyclobacillus</taxon>
    </lineage>
</organism>
<dbReference type="EMBL" id="CP080467">
    <property type="protein sequence ID" value="UNO49005.1"/>
    <property type="molecule type" value="Genomic_DNA"/>
</dbReference>
<accession>A0A9E6ZFF6</accession>
<dbReference type="PANTHER" id="PTHR37811:SF2">
    <property type="entry name" value="ABM DOMAIN-CONTAINING PROTEIN"/>
    <property type="match status" value="1"/>
</dbReference>
<evidence type="ECO:0000313" key="2">
    <source>
        <dbReference type="EMBL" id="UNO49005.1"/>
    </source>
</evidence>
<dbReference type="GO" id="GO:0004497">
    <property type="term" value="F:monooxygenase activity"/>
    <property type="evidence" value="ECO:0007669"/>
    <property type="project" value="UniProtKB-KW"/>
</dbReference>
<dbReference type="PANTHER" id="PTHR37811">
    <property type="entry name" value="BLL5343 PROTEIN"/>
    <property type="match status" value="1"/>
</dbReference>
<dbReference type="OrthoDB" id="9798439at2"/>
<dbReference type="RefSeq" id="WP_021296353.1">
    <property type="nucleotide sequence ID" value="NZ_AURB01000128.1"/>
</dbReference>
<dbReference type="Proteomes" id="UP000829401">
    <property type="component" value="Chromosome"/>
</dbReference>
<dbReference type="AlphaFoldDB" id="T0BQL6"/>
<accession>T0BQL6</accession>
<gene>
    <name evidence="2" type="ORF">K1I37_00035</name>
</gene>
<dbReference type="Gene3D" id="3.30.70.100">
    <property type="match status" value="1"/>
</dbReference>
<dbReference type="InterPro" id="IPR007138">
    <property type="entry name" value="ABM_dom"/>
</dbReference>
<dbReference type="eggNOG" id="COG2329">
    <property type="taxonomic scope" value="Bacteria"/>
</dbReference>
<dbReference type="SUPFAM" id="SSF54909">
    <property type="entry name" value="Dimeric alpha+beta barrel"/>
    <property type="match status" value="1"/>
</dbReference>
<evidence type="ECO:0000313" key="3">
    <source>
        <dbReference type="Proteomes" id="UP000829401"/>
    </source>
</evidence>
<dbReference type="KEGG" id="aaco:K1I37_00035"/>
<evidence type="ECO:0000259" key="1">
    <source>
        <dbReference type="Pfam" id="PF03992"/>
    </source>
</evidence>
<dbReference type="InterPro" id="IPR052936">
    <property type="entry name" value="Jasmonate_Hydroxylase-like"/>
</dbReference>
<dbReference type="STRING" id="1356854.N007_06580"/>
<keyword evidence="2" id="KW-0560">Oxidoreductase</keyword>
<keyword evidence="3" id="KW-1185">Reference proteome</keyword>
<dbReference type="InterPro" id="IPR011008">
    <property type="entry name" value="Dimeric_a/b-barrel"/>
</dbReference>
<feature type="domain" description="ABM" evidence="1">
    <location>
        <begin position="12"/>
        <end position="79"/>
    </location>
</feature>
<proteinExistence type="predicted"/>
<dbReference type="Pfam" id="PF03992">
    <property type="entry name" value="ABM"/>
    <property type="match status" value="1"/>
</dbReference>
<name>T0BQL6_ALIAG</name>
<reference evidence="3" key="1">
    <citation type="journal article" date="2022" name="G3 (Bethesda)">
        <title>Unveiling the complete genome sequence of Alicyclobacillus acidoterrestris DSM 3922T, a taint-producing strain.</title>
        <authorList>
            <person name="Leonardo I.C."/>
            <person name="Barreto Crespo M.T."/>
            <person name="Gaspar F.B."/>
        </authorList>
    </citation>
    <scope>NUCLEOTIDE SEQUENCE [LARGE SCALE GENOMIC DNA]</scope>
    <source>
        <strain evidence="3">DSM 3922</strain>
    </source>
</reference>
<sequence>MATIARTPTPPYYAVIFTSERSDVSDGYADMAKDMMELVQGQPGFLGVESAPGITISYWRDLASIRQWKENERHQLAQANGKAVWYDAYQTRICKVERDYGFHRET</sequence>
<protein>
    <submittedName>
        <fullName evidence="2">Antibiotic biosynthesis monooxygenase</fullName>
    </submittedName>
</protein>
<keyword evidence="2" id="KW-0503">Monooxygenase</keyword>